<reference evidence="1 2" key="1">
    <citation type="journal article" date="2016" name="Sci. Rep.">
        <title>Metabolic traits of an uncultured archaeal lineage -MSBL1- from brine pools of the Red Sea.</title>
        <authorList>
            <person name="Mwirichia R."/>
            <person name="Alam I."/>
            <person name="Rashid M."/>
            <person name="Vinu M."/>
            <person name="Ba-Alawi W."/>
            <person name="Anthony Kamau A."/>
            <person name="Kamanda Ngugi D."/>
            <person name="Goker M."/>
            <person name="Klenk H.P."/>
            <person name="Bajic V."/>
            <person name="Stingl U."/>
        </authorList>
    </citation>
    <scope>NUCLEOTIDE SEQUENCE [LARGE SCALE GENOMIC DNA]</scope>
    <source>
        <strain evidence="1">SCGC-AAA833F18</strain>
    </source>
</reference>
<organism evidence="1 2">
    <name type="scientific">candidate division MSBL1 archaeon SCGC-AAA833F18</name>
    <dbReference type="NCBI Taxonomy" id="1698257"/>
    <lineage>
        <taxon>Archaea</taxon>
        <taxon>Methanobacteriati</taxon>
        <taxon>Methanobacteriota</taxon>
        <taxon>candidate division MSBL1</taxon>
    </lineage>
</organism>
<evidence type="ECO:0000313" key="1">
    <source>
        <dbReference type="EMBL" id="KXB09317.1"/>
    </source>
</evidence>
<feature type="non-terminal residue" evidence="1">
    <location>
        <position position="1"/>
    </location>
</feature>
<comment type="caution">
    <text evidence="1">The sequence shown here is derived from an EMBL/GenBank/DDBJ whole genome shotgun (WGS) entry which is preliminary data.</text>
</comment>
<keyword evidence="2" id="KW-1185">Reference proteome</keyword>
<gene>
    <name evidence="1" type="ORF">AKJ35_01055</name>
</gene>
<accession>A0A133VSC0</accession>
<dbReference type="Proteomes" id="UP000070399">
    <property type="component" value="Unassembled WGS sequence"/>
</dbReference>
<sequence length="120" mass="13627">QEGRELIQDTLGGHKLVLPALYKTSGGEYRTTLVVISLESGMRLYEPTDREVYLILTNELLNSFFPKGAKVSEIENIQVEETGSNRYDLSIEIEVALQTLEYHMTVDTENMEITNLEQTT</sequence>
<dbReference type="AlphaFoldDB" id="A0A133VSC0"/>
<name>A0A133VSC0_9EURY</name>
<evidence type="ECO:0000313" key="2">
    <source>
        <dbReference type="Proteomes" id="UP000070399"/>
    </source>
</evidence>
<dbReference type="EMBL" id="LHYO01000008">
    <property type="protein sequence ID" value="KXB09317.1"/>
    <property type="molecule type" value="Genomic_DNA"/>
</dbReference>
<protein>
    <submittedName>
        <fullName evidence="1">Uncharacterized protein</fullName>
    </submittedName>
</protein>
<proteinExistence type="predicted"/>